<protein>
    <submittedName>
        <fullName evidence="2">Uncharacterized protein</fullName>
    </submittedName>
</protein>
<proteinExistence type="predicted"/>
<reference evidence="2 3" key="1">
    <citation type="submission" date="2015-10" db="EMBL/GenBank/DDBJ databases">
        <title>Transcriptomic analysis of a linuron degrading triple-species bacterial consortium.</title>
        <authorList>
            <person name="Albers P."/>
        </authorList>
    </citation>
    <scope>NUCLEOTIDE SEQUENCE [LARGE SCALE GENOMIC DNA]</scope>
    <source>
        <strain evidence="2 3">WDL6</strain>
    </source>
</reference>
<dbReference type="OrthoDB" id="7933579at2"/>
<feature type="signal peptide" evidence="1">
    <location>
        <begin position="1"/>
        <end position="25"/>
    </location>
</feature>
<keyword evidence="1" id="KW-0732">Signal</keyword>
<dbReference type="AlphaFoldDB" id="A0A109BAM4"/>
<organism evidence="2 3">
    <name type="scientific">Hyphomicrobium sulfonivorans</name>
    <dbReference type="NCBI Taxonomy" id="121290"/>
    <lineage>
        <taxon>Bacteria</taxon>
        <taxon>Pseudomonadati</taxon>
        <taxon>Pseudomonadota</taxon>
        <taxon>Alphaproteobacteria</taxon>
        <taxon>Hyphomicrobiales</taxon>
        <taxon>Hyphomicrobiaceae</taxon>
        <taxon>Hyphomicrobium</taxon>
    </lineage>
</organism>
<evidence type="ECO:0000313" key="3">
    <source>
        <dbReference type="Proteomes" id="UP000059074"/>
    </source>
</evidence>
<dbReference type="RefSeq" id="WP_068463652.1">
    <property type="nucleotide sequence ID" value="NZ_LMTR01000082.1"/>
</dbReference>
<dbReference type="EMBL" id="LMTR01000082">
    <property type="protein sequence ID" value="KWT65139.1"/>
    <property type="molecule type" value="Genomic_DNA"/>
</dbReference>
<name>A0A109BAM4_HYPSL</name>
<gene>
    <name evidence="2" type="ORF">APY04_2888</name>
</gene>
<dbReference type="PATRIC" id="fig|121290.4.peg.488"/>
<dbReference type="STRING" id="121290.APY04_2888"/>
<dbReference type="Proteomes" id="UP000059074">
    <property type="component" value="Unassembled WGS sequence"/>
</dbReference>
<feature type="chain" id="PRO_5007132500" evidence="1">
    <location>
        <begin position="26"/>
        <end position="86"/>
    </location>
</feature>
<comment type="caution">
    <text evidence="2">The sequence shown here is derived from an EMBL/GenBank/DDBJ whole genome shotgun (WGS) entry which is preliminary data.</text>
</comment>
<accession>A0A109BAM4</accession>
<evidence type="ECO:0000313" key="2">
    <source>
        <dbReference type="EMBL" id="KWT65139.1"/>
    </source>
</evidence>
<sequence length="86" mass="9886">MDRRIFSAAFVAVALIAGATTQADARGAKDFYTQDYKFDRPMRGYEGQAGNYYCSYQRLPNRVCSVDRSGNERCKIKGWTLRQHCY</sequence>
<keyword evidence="3" id="KW-1185">Reference proteome</keyword>
<evidence type="ECO:0000256" key="1">
    <source>
        <dbReference type="SAM" id="SignalP"/>
    </source>
</evidence>